<evidence type="ECO:0000256" key="1">
    <source>
        <dbReference type="ARBA" id="ARBA00022598"/>
    </source>
</evidence>
<name>A0A0R2ATI5_9LACO</name>
<protein>
    <recommendedName>
        <fullName evidence="2">BPL/LPL catalytic domain-containing protein</fullName>
    </recommendedName>
</protein>
<dbReference type="InterPro" id="IPR004143">
    <property type="entry name" value="BPL_LPL_catalytic"/>
</dbReference>
<feature type="domain" description="BPL/LPL catalytic" evidence="2">
    <location>
        <begin position="26"/>
        <end position="145"/>
    </location>
</feature>
<evidence type="ECO:0000313" key="3">
    <source>
        <dbReference type="EMBL" id="KRM69914.1"/>
    </source>
</evidence>
<proteinExistence type="predicted"/>
<dbReference type="GO" id="GO:0016740">
    <property type="term" value="F:transferase activity"/>
    <property type="evidence" value="ECO:0007669"/>
    <property type="project" value="UniProtKB-ARBA"/>
</dbReference>
<keyword evidence="1" id="KW-0436">Ligase</keyword>
<dbReference type="Gene3D" id="3.30.930.10">
    <property type="entry name" value="Bira Bifunctional Protein, Domain 2"/>
    <property type="match status" value="1"/>
</dbReference>
<gene>
    <name evidence="3" type="ORF">FD06_GL000080</name>
</gene>
<organism evidence="3 4">
    <name type="scientific">Apilactobacillus ozensis DSM 23829 = JCM 17196</name>
    <dbReference type="NCBI Taxonomy" id="1423781"/>
    <lineage>
        <taxon>Bacteria</taxon>
        <taxon>Bacillati</taxon>
        <taxon>Bacillota</taxon>
        <taxon>Bacilli</taxon>
        <taxon>Lactobacillales</taxon>
        <taxon>Lactobacillaceae</taxon>
        <taxon>Apilactobacillus</taxon>
    </lineage>
</organism>
<evidence type="ECO:0000313" key="4">
    <source>
        <dbReference type="Proteomes" id="UP000052012"/>
    </source>
</evidence>
<dbReference type="Proteomes" id="UP000052012">
    <property type="component" value="Unassembled WGS sequence"/>
</dbReference>
<dbReference type="SUPFAM" id="SSF55681">
    <property type="entry name" value="Class II aaRS and biotin synthetases"/>
    <property type="match status" value="1"/>
</dbReference>
<dbReference type="PANTHER" id="PTHR12835">
    <property type="entry name" value="BIOTIN PROTEIN LIGASE"/>
    <property type="match status" value="1"/>
</dbReference>
<dbReference type="STRING" id="1423781.FD06_GL000080"/>
<dbReference type="InterPro" id="IPR004408">
    <property type="entry name" value="Biotin_CoA_COase_ligase"/>
</dbReference>
<dbReference type="GO" id="GO:0004077">
    <property type="term" value="F:biotin--[biotin carboxyl-carrier protein] ligase activity"/>
    <property type="evidence" value="ECO:0007669"/>
    <property type="project" value="InterPro"/>
</dbReference>
<evidence type="ECO:0000259" key="2">
    <source>
        <dbReference type="Pfam" id="PF03099"/>
    </source>
</evidence>
<dbReference type="GO" id="GO:0005737">
    <property type="term" value="C:cytoplasm"/>
    <property type="evidence" value="ECO:0007669"/>
    <property type="project" value="TreeGrafter"/>
</dbReference>
<comment type="caution">
    <text evidence="3">The sequence shown here is derived from an EMBL/GenBank/DDBJ whole genome shotgun (WGS) entry which is preliminary data.</text>
</comment>
<dbReference type="Pfam" id="PF03099">
    <property type="entry name" value="BPL_LplA_LipB"/>
    <property type="match status" value="1"/>
</dbReference>
<dbReference type="CDD" id="cd16442">
    <property type="entry name" value="BPL"/>
    <property type="match status" value="1"/>
</dbReference>
<dbReference type="PATRIC" id="fig|1423781.4.peg.82"/>
<dbReference type="PANTHER" id="PTHR12835:SF5">
    <property type="entry name" value="BIOTIN--PROTEIN LIGASE"/>
    <property type="match status" value="1"/>
</dbReference>
<dbReference type="InterPro" id="IPR045864">
    <property type="entry name" value="aa-tRNA-synth_II/BPL/LPL"/>
</dbReference>
<accession>A0A0R2ATI5</accession>
<reference evidence="3 4" key="1">
    <citation type="journal article" date="2015" name="Genome Announc.">
        <title>Expanding the biotechnology potential of lactobacilli through comparative genomics of 213 strains and associated genera.</title>
        <authorList>
            <person name="Sun Z."/>
            <person name="Harris H.M."/>
            <person name="McCann A."/>
            <person name="Guo C."/>
            <person name="Argimon S."/>
            <person name="Zhang W."/>
            <person name="Yang X."/>
            <person name="Jeffery I.B."/>
            <person name="Cooney J.C."/>
            <person name="Kagawa T.F."/>
            <person name="Liu W."/>
            <person name="Song Y."/>
            <person name="Salvetti E."/>
            <person name="Wrobel A."/>
            <person name="Rasinkangas P."/>
            <person name="Parkhill J."/>
            <person name="Rea M.C."/>
            <person name="O'Sullivan O."/>
            <person name="Ritari J."/>
            <person name="Douillard F.P."/>
            <person name="Paul Ross R."/>
            <person name="Yang R."/>
            <person name="Briner A.E."/>
            <person name="Felis G.E."/>
            <person name="de Vos W.M."/>
            <person name="Barrangou R."/>
            <person name="Klaenhammer T.R."/>
            <person name="Caufield P.W."/>
            <person name="Cui Y."/>
            <person name="Zhang H."/>
            <person name="O'Toole P.W."/>
        </authorList>
    </citation>
    <scope>NUCLEOTIDE SEQUENCE [LARGE SCALE GENOMIC DNA]</scope>
    <source>
        <strain evidence="3 4">DSM 23829</strain>
    </source>
</reference>
<dbReference type="GO" id="GO:0009249">
    <property type="term" value="P:protein lipoylation"/>
    <property type="evidence" value="ECO:0007669"/>
    <property type="project" value="UniProtKB-ARBA"/>
</dbReference>
<dbReference type="EMBL" id="AYYQ01000001">
    <property type="protein sequence ID" value="KRM69914.1"/>
    <property type="molecule type" value="Genomic_DNA"/>
</dbReference>
<dbReference type="NCBIfam" id="TIGR00121">
    <property type="entry name" value="birA_ligase"/>
    <property type="match status" value="1"/>
</dbReference>
<keyword evidence="4" id="KW-1185">Reference proteome</keyword>
<dbReference type="AlphaFoldDB" id="A0A0R2ATI5"/>
<sequence>MDESKLYEMLESKHVPNIKIFNELNSTNQYCLDNNVVDASIIVSKKQTAGRGQRGHKFYSPKDTGIYFSMVLPVSTRFLVNPGMLTIGAGVAVSKAIYELSGIKVGLKWINDVYLNNHKCIGILVETNMDEDNHIQSFVIGVGLNLYPNDFPSDIRHRAGFLFKQHSFSNEKIIAKIYNNVVNMYFNQSNRYILDKYRNMLIWVGKKVQINIEKNGLVYGVIQGIDDLSRLLVKIDTGHVYHCNYSDASNLRLIE</sequence>